<reference evidence="2" key="2">
    <citation type="submission" date="2015-01" db="EMBL/GenBank/DDBJ databases">
        <title>Evolutionary Origins and Diversification of the Mycorrhizal Mutualists.</title>
        <authorList>
            <consortium name="DOE Joint Genome Institute"/>
            <consortium name="Mycorrhizal Genomics Consortium"/>
            <person name="Kohler A."/>
            <person name="Kuo A."/>
            <person name="Nagy L.G."/>
            <person name="Floudas D."/>
            <person name="Copeland A."/>
            <person name="Barry K.W."/>
            <person name="Cichocki N."/>
            <person name="Veneault-Fourrey C."/>
            <person name="LaButti K."/>
            <person name="Lindquist E.A."/>
            <person name="Lipzen A."/>
            <person name="Lundell T."/>
            <person name="Morin E."/>
            <person name="Murat C."/>
            <person name="Riley R."/>
            <person name="Ohm R."/>
            <person name="Sun H."/>
            <person name="Tunlid A."/>
            <person name="Henrissat B."/>
            <person name="Grigoriev I.V."/>
            <person name="Hibbett D.S."/>
            <person name="Martin F."/>
        </authorList>
    </citation>
    <scope>NUCLEOTIDE SEQUENCE [LARGE SCALE GENOMIC DNA]</scope>
    <source>
        <strain evidence="2">F 1598</strain>
    </source>
</reference>
<evidence type="ECO:0000313" key="1">
    <source>
        <dbReference type="EMBL" id="KIM92099.1"/>
    </source>
</evidence>
<sequence length="220" mass="25252">MVCQVECGGFGETPRDFYWIHIQGFCVPTRGLEMRVYRSRLVHRQRSHLPFSTLAEQIMNVLEDVASRHLSVRFAHENLVQVRRFLQRLDMEMVAEGFVYVACGNCDHVLPAIALRTNKKNMVFSAQRHSSRKHGRECVKGQPADLCCNDSIVARDTMLVSVSVTHTSRRGLPRVEYFEVCFGTWIHGLQRAAEIIVNNQTKDRELNHPIMSSESDQCFT</sequence>
<evidence type="ECO:0000313" key="2">
    <source>
        <dbReference type="Proteomes" id="UP000054166"/>
    </source>
</evidence>
<dbReference type="Proteomes" id="UP000054166">
    <property type="component" value="Unassembled WGS sequence"/>
</dbReference>
<name>A0A0C3GKJ8_PILCF</name>
<reference evidence="1 2" key="1">
    <citation type="submission" date="2014-04" db="EMBL/GenBank/DDBJ databases">
        <authorList>
            <consortium name="DOE Joint Genome Institute"/>
            <person name="Kuo A."/>
            <person name="Tarkka M."/>
            <person name="Buscot F."/>
            <person name="Kohler A."/>
            <person name="Nagy L.G."/>
            <person name="Floudas D."/>
            <person name="Copeland A."/>
            <person name="Barry K.W."/>
            <person name="Cichocki N."/>
            <person name="Veneault-Fourrey C."/>
            <person name="LaButti K."/>
            <person name="Lindquist E.A."/>
            <person name="Lipzen A."/>
            <person name="Lundell T."/>
            <person name="Morin E."/>
            <person name="Murat C."/>
            <person name="Sun H."/>
            <person name="Tunlid A."/>
            <person name="Henrissat B."/>
            <person name="Grigoriev I.V."/>
            <person name="Hibbett D.S."/>
            <person name="Martin F."/>
            <person name="Nordberg H.P."/>
            <person name="Cantor M.N."/>
            <person name="Hua S.X."/>
        </authorList>
    </citation>
    <scope>NUCLEOTIDE SEQUENCE [LARGE SCALE GENOMIC DNA]</scope>
    <source>
        <strain evidence="1 2">F 1598</strain>
    </source>
</reference>
<dbReference type="EMBL" id="KN832970">
    <property type="protein sequence ID" value="KIM92099.1"/>
    <property type="molecule type" value="Genomic_DNA"/>
</dbReference>
<keyword evidence="2" id="KW-1185">Reference proteome</keyword>
<protein>
    <submittedName>
        <fullName evidence="1">Uncharacterized protein</fullName>
    </submittedName>
</protein>
<proteinExistence type="predicted"/>
<gene>
    <name evidence="1" type="ORF">PILCRDRAFT_111730</name>
</gene>
<organism evidence="1 2">
    <name type="scientific">Piloderma croceum (strain F 1598)</name>
    <dbReference type="NCBI Taxonomy" id="765440"/>
    <lineage>
        <taxon>Eukaryota</taxon>
        <taxon>Fungi</taxon>
        <taxon>Dikarya</taxon>
        <taxon>Basidiomycota</taxon>
        <taxon>Agaricomycotina</taxon>
        <taxon>Agaricomycetes</taxon>
        <taxon>Agaricomycetidae</taxon>
        <taxon>Atheliales</taxon>
        <taxon>Atheliaceae</taxon>
        <taxon>Piloderma</taxon>
    </lineage>
</organism>
<accession>A0A0C3GKJ8</accession>
<dbReference type="InParanoid" id="A0A0C3GKJ8"/>
<dbReference type="HOGENOM" id="CLU_1256458_0_0_1"/>
<dbReference type="AlphaFoldDB" id="A0A0C3GKJ8"/>